<name>A0A0D7K5P3_9BURK</name>
<protein>
    <recommendedName>
        <fullName evidence="11">Polymerase</fullName>
    </recommendedName>
</protein>
<feature type="transmembrane region" description="Helical" evidence="5">
    <location>
        <begin position="296"/>
        <end position="315"/>
    </location>
</feature>
<evidence type="ECO:0000256" key="1">
    <source>
        <dbReference type="ARBA" id="ARBA00004141"/>
    </source>
</evidence>
<feature type="transmembrane region" description="Helical" evidence="5">
    <location>
        <begin position="387"/>
        <end position="408"/>
    </location>
</feature>
<feature type="domain" description="O-antigen ligase-related" evidence="6">
    <location>
        <begin position="155"/>
        <end position="304"/>
    </location>
</feature>
<feature type="transmembrane region" description="Helical" evidence="5">
    <location>
        <begin position="68"/>
        <end position="92"/>
    </location>
</feature>
<dbReference type="AlphaFoldDB" id="A0A0D7K5P3"/>
<dbReference type="STRING" id="80878.RP29_17535"/>
<dbReference type="Pfam" id="PF15864">
    <property type="entry name" value="PglL_A"/>
    <property type="match status" value="1"/>
</dbReference>
<feature type="domain" description="Virulence factor membrane-bound polymerase C-terminal" evidence="7">
    <location>
        <begin position="327"/>
        <end position="517"/>
    </location>
</feature>
<reference evidence="9 10" key="1">
    <citation type="submission" date="2014-12" db="EMBL/GenBank/DDBJ databases">
        <title>Isolation of bacteria from lake water.</title>
        <authorList>
            <person name="Sheng K.-Y."/>
            <person name="Chin P.-S."/>
            <person name="Chan K.-G."/>
            <person name="Tan G.S."/>
        </authorList>
    </citation>
    <scope>NUCLEOTIDE SEQUENCE [LARGE SCALE GENOMIC DNA]</scope>
    <source>
        <strain evidence="9 10">KY4</strain>
    </source>
</reference>
<dbReference type="InterPro" id="IPR051533">
    <property type="entry name" value="WaaL-like"/>
</dbReference>
<dbReference type="EMBL" id="JXYQ01000068">
    <property type="protein sequence ID" value="KJA09267.1"/>
    <property type="molecule type" value="Genomic_DNA"/>
</dbReference>
<dbReference type="Proteomes" id="UP000032566">
    <property type="component" value="Unassembled WGS sequence"/>
</dbReference>
<feature type="transmembrane region" description="Helical" evidence="5">
    <location>
        <begin position="172"/>
        <end position="188"/>
    </location>
</feature>
<evidence type="ECO:0000256" key="4">
    <source>
        <dbReference type="ARBA" id="ARBA00023136"/>
    </source>
</evidence>
<feature type="transmembrane region" description="Helical" evidence="5">
    <location>
        <begin position="148"/>
        <end position="166"/>
    </location>
</feature>
<feature type="transmembrane region" description="Helical" evidence="5">
    <location>
        <begin position="34"/>
        <end position="56"/>
    </location>
</feature>
<evidence type="ECO:0000259" key="6">
    <source>
        <dbReference type="Pfam" id="PF04932"/>
    </source>
</evidence>
<evidence type="ECO:0000256" key="5">
    <source>
        <dbReference type="SAM" id="Phobius"/>
    </source>
</evidence>
<evidence type="ECO:0000256" key="3">
    <source>
        <dbReference type="ARBA" id="ARBA00022989"/>
    </source>
</evidence>
<accession>A0A0D7K5P3</accession>
<dbReference type="PANTHER" id="PTHR37422">
    <property type="entry name" value="TEICHURONIC ACID BIOSYNTHESIS PROTEIN TUAE"/>
    <property type="match status" value="1"/>
</dbReference>
<keyword evidence="10" id="KW-1185">Reference proteome</keyword>
<dbReference type="RefSeq" id="WP_044401676.1">
    <property type="nucleotide sequence ID" value="NZ_JXYQ01000068.1"/>
</dbReference>
<dbReference type="Pfam" id="PF04932">
    <property type="entry name" value="Wzy_C"/>
    <property type="match status" value="1"/>
</dbReference>
<keyword evidence="2 5" id="KW-0812">Transmembrane</keyword>
<dbReference type="GO" id="GO:0016020">
    <property type="term" value="C:membrane"/>
    <property type="evidence" value="ECO:0007669"/>
    <property type="project" value="UniProtKB-SubCell"/>
</dbReference>
<feature type="domain" description="Protein glycosylation ligase" evidence="8">
    <location>
        <begin position="110"/>
        <end position="135"/>
    </location>
</feature>
<evidence type="ECO:0000259" key="7">
    <source>
        <dbReference type="Pfam" id="PF11846"/>
    </source>
</evidence>
<dbReference type="PANTHER" id="PTHR37422:SF21">
    <property type="entry name" value="EXOQ-LIKE PROTEIN"/>
    <property type="match status" value="1"/>
</dbReference>
<evidence type="ECO:0000313" key="9">
    <source>
        <dbReference type="EMBL" id="KJA09267.1"/>
    </source>
</evidence>
<dbReference type="PATRIC" id="fig|80878.5.peg.3440"/>
<comment type="caution">
    <text evidence="9">The sequence shown here is derived from an EMBL/GenBank/DDBJ whole genome shotgun (WGS) entry which is preliminary data.</text>
</comment>
<keyword evidence="3 5" id="KW-1133">Transmembrane helix</keyword>
<proteinExistence type="predicted"/>
<dbReference type="InterPro" id="IPR021797">
    <property type="entry name" value="Wzy_C_2"/>
</dbReference>
<dbReference type="OrthoDB" id="4448at2"/>
<organism evidence="9 10">
    <name type="scientific">Acidovorax temperans</name>
    <dbReference type="NCBI Taxonomy" id="80878"/>
    <lineage>
        <taxon>Bacteria</taxon>
        <taxon>Pseudomonadati</taxon>
        <taxon>Pseudomonadota</taxon>
        <taxon>Betaproteobacteria</taxon>
        <taxon>Burkholderiales</taxon>
        <taxon>Comamonadaceae</taxon>
        <taxon>Acidovorax</taxon>
    </lineage>
</organism>
<evidence type="ECO:0000313" key="10">
    <source>
        <dbReference type="Proteomes" id="UP000032566"/>
    </source>
</evidence>
<gene>
    <name evidence="9" type="ORF">RP29_17535</name>
</gene>
<evidence type="ECO:0000256" key="2">
    <source>
        <dbReference type="ARBA" id="ARBA00022692"/>
    </source>
</evidence>
<evidence type="ECO:0008006" key="11">
    <source>
        <dbReference type="Google" id="ProtNLM"/>
    </source>
</evidence>
<dbReference type="Pfam" id="PF11846">
    <property type="entry name" value="Wzy_C_2"/>
    <property type="match status" value="1"/>
</dbReference>
<feature type="transmembrane region" description="Helical" evidence="5">
    <location>
        <begin position="327"/>
        <end position="346"/>
    </location>
</feature>
<feature type="transmembrane region" description="Helical" evidence="5">
    <location>
        <begin position="119"/>
        <end position="136"/>
    </location>
</feature>
<sequence>MPFSALNTLLAVLAVALPFLFAVTAPPSPNFWPLVFSWACGLALAAWGLVQGAAVVTRAQCVRLGNRAAGTLAWGLLLAAVLGGVVGLLQYLGAEPWGLPWIHPSTPGEAVGNLRQRNQQASLMALGVWSLLWLWVRAERVQRPQWGMGMVLGGALAVLAVAAAATNSRTGALQWLLMLGLLCLWRHTDARKAIALVLVGMVLYVLAAWALPQVLLQVSGIRIDGLFDRFSNTSGACGARRVLWSNMLHLISLKPWTGWGWGELSYAHYITLFPEERFCVLLDNAHNLPLHLAVELGLPAALLLCGGVLAWLVWSRPWRETDPVRQLAWGVVAVVGLHSLLEYPLWYGPFQVTTLFALVLLCWRRAPGRGVPEAWRWLGSKLGDVNVGWGLGAAVCLIGAAALGMAAYQYRVVSQLYKPVAQRPPALRDVRAVPQPKGVLFSDQVRFAWLTTQDLTPANAAQMHAVALDLLHFSPEPRVIEKLLDGAQALGRADEAALHQQRYRIAYPADFARWQARRASAASASGVQ</sequence>
<evidence type="ECO:0000259" key="8">
    <source>
        <dbReference type="Pfam" id="PF15864"/>
    </source>
</evidence>
<feature type="transmembrane region" description="Helical" evidence="5">
    <location>
        <begin position="193"/>
        <end position="211"/>
    </location>
</feature>
<dbReference type="InterPro" id="IPR031726">
    <property type="entry name" value="PglL_A"/>
</dbReference>
<comment type="subcellular location">
    <subcellularLocation>
        <location evidence="1">Membrane</location>
        <topology evidence="1">Multi-pass membrane protein</topology>
    </subcellularLocation>
</comment>
<dbReference type="InterPro" id="IPR007016">
    <property type="entry name" value="O-antigen_ligase-rel_domated"/>
</dbReference>
<keyword evidence="4 5" id="KW-0472">Membrane</keyword>